<comment type="similarity">
    <text evidence="9">Belongs to the class-II pyridoxal-phosphate-dependent aminotransferase family. Histidinol-phosphate aminotransferase subfamily.</text>
</comment>
<keyword evidence="9" id="KW-0028">Amino-acid biosynthesis</keyword>
<reference evidence="11 12" key="1">
    <citation type="submission" date="2016-10" db="EMBL/GenBank/DDBJ databases">
        <authorList>
            <person name="de Groot N.N."/>
        </authorList>
    </citation>
    <scope>NUCLEOTIDE SEQUENCE [LARGE SCALE GENOMIC DNA]</scope>
    <source>
        <strain evidence="11 12">CGMCC 1.10434</strain>
    </source>
</reference>
<evidence type="ECO:0000259" key="10">
    <source>
        <dbReference type="Pfam" id="PF00155"/>
    </source>
</evidence>
<keyword evidence="5 9" id="KW-0808">Transferase</keyword>
<evidence type="ECO:0000256" key="3">
    <source>
        <dbReference type="ARBA" id="ARBA00011738"/>
    </source>
</evidence>
<dbReference type="Proteomes" id="UP000199300">
    <property type="component" value="Unassembled WGS sequence"/>
</dbReference>
<dbReference type="GO" id="GO:0004400">
    <property type="term" value="F:histidinol-phosphate transaminase activity"/>
    <property type="evidence" value="ECO:0007669"/>
    <property type="project" value="UniProtKB-UniRule"/>
</dbReference>
<evidence type="ECO:0000256" key="9">
    <source>
        <dbReference type="HAMAP-Rule" id="MF_01023"/>
    </source>
</evidence>
<proteinExistence type="inferred from homology"/>
<dbReference type="Pfam" id="PF00155">
    <property type="entry name" value="Aminotran_1_2"/>
    <property type="match status" value="1"/>
</dbReference>
<comment type="catalytic activity">
    <reaction evidence="8 9">
        <text>L-histidinol phosphate + 2-oxoglutarate = 3-(imidazol-4-yl)-2-oxopropyl phosphate + L-glutamate</text>
        <dbReference type="Rhea" id="RHEA:23744"/>
        <dbReference type="ChEBI" id="CHEBI:16810"/>
        <dbReference type="ChEBI" id="CHEBI:29985"/>
        <dbReference type="ChEBI" id="CHEBI:57766"/>
        <dbReference type="ChEBI" id="CHEBI:57980"/>
        <dbReference type="EC" id="2.6.1.9"/>
    </reaction>
</comment>
<dbReference type="UniPathway" id="UPA00031">
    <property type="reaction ID" value="UER00012"/>
</dbReference>
<keyword evidence="4 9" id="KW-0032">Aminotransferase</keyword>
<dbReference type="EMBL" id="FODJ01000001">
    <property type="protein sequence ID" value="SEN42997.1"/>
    <property type="molecule type" value="Genomic_DNA"/>
</dbReference>
<dbReference type="HAMAP" id="MF_01023">
    <property type="entry name" value="HisC_aminotrans_2"/>
    <property type="match status" value="1"/>
</dbReference>
<dbReference type="GO" id="GO:0000105">
    <property type="term" value="P:L-histidine biosynthetic process"/>
    <property type="evidence" value="ECO:0007669"/>
    <property type="project" value="UniProtKB-UniRule"/>
</dbReference>
<dbReference type="Gene3D" id="3.40.640.10">
    <property type="entry name" value="Type I PLP-dependent aspartate aminotransferase-like (Major domain)"/>
    <property type="match status" value="1"/>
</dbReference>
<accession>A0A1H8GHN2</accession>
<dbReference type="PROSITE" id="PS00599">
    <property type="entry name" value="AA_TRANSFER_CLASS_2"/>
    <property type="match status" value="1"/>
</dbReference>
<dbReference type="Gene3D" id="3.90.1150.10">
    <property type="entry name" value="Aspartate Aminotransferase, domain 1"/>
    <property type="match status" value="1"/>
</dbReference>
<organism evidence="11 12">
    <name type="scientific">Amphibacillus marinus</name>
    <dbReference type="NCBI Taxonomy" id="872970"/>
    <lineage>
        <taxon>Bacteria</taxon>
        <taxon>Bacillati</taxon>
        <taxon>Bacillota</taxon>
        <taxon>Bacilli</taxon>
        <taxon>Bacillales</taxon>
        <taxon>Bacillaceae</taxon>
        <taxon>Amphibacillus</taxon>
    </lineage>
</organism>
<comment type="cofactor">
    <cofactor evidence="1 9">
        <name>pyridoxal 5'-phosphate</name>
        <dbReference type="ChEBI" id="CHEBI:597326"/>
    </cofactor>
</comment>
<feature type="domain" description="Aminotransferase class I/classII large" evidence="10">
    <location>
        <begin position="31"/>
        <end position="349"/>
    </location>
</feature>
<dbReference type="PANTHER" id="PTHR43643:SF3">
    <property type="entry name" value="HISTIDINOL-PHOSPHATE AMINOTRANSFERASE"/>
    <property type="match status" value="1"/>
</dbReference>
<keyword evidence="7 9" id="KW-0368">Histidine biosynthesis</keyword>
<dbReference type="PANTHER" id="PTHR43643">
    <property type="entry name" value="HISTIDINOL-PHOSPHATE AMINOTRANSFERASE 2"/>
    <property type="match status" value="1"/>
</dbReference>
<dbReference type="RefSeq" id="WP_091493424.1">
    <property type="nucleotide sequence ID" value="NZ_FODJ01000001.1"/>
</dbReference>
<sequence>MKAKKIFESMSPYKPGKQIDDVKEELGLAQIYKLASNENPFGYSKQVDETVKAHGNHFEIYPDGYATELRQVLSSDLNIDPDQLIFGCGSDEVIDIICRTYIDEDSETIMATPTFPQYKHNALIQGAKIIEVPLVDGYHDLASMLAAITEKTKVVWLCTPNNPTGCLIAEQALKDFLTNCPKHVVVVLDEAYYEYIIKDQAPNSLALVNEHANLIVLRTFSKAYGLAGLRIGYGIAALPISDTLNIARGPFNTTQLAQKAAVAAYQDQAFISYSYEETLKNKNSFKTVLDELGLSYYDSETNFLFVKLPVSGDLLFEYLLTQGFIVRSGEALGHPNGVRITIGTKEQMALMQEAMKTFITKHTGTEQS</sequence>
<keyword evidence="6 9" id="KW-0663">Pyridoxal phosphate</keyword>
<evidence type="ECO:0000256" key="1">
    <source>
        <dbReference type="ARBA" id="ARBA00001933"/>
    </source>
</evidence>
<dbReference type="InterPro" id="IPR015421">
    <property type="entry name" value="PyrdxlP-dep_Trfase_major"/>
</dbReference>
<gene>
    <name evidence="9" type="primary">hisC</name>
    <name evidence="11" type="ORF">SAMN04488134_10160</name>
</gene>
<dbReference type="InterPro" id="IPR050106">
    <property type="entry name" value="HistidinolP_aminotransfase"/>
</dbReference>
<dbReference type="EC" id="2.6.1.9" evidence="9"/>
<dbReference type="CDD" id="cd00609">
    <property type="entry name" value="AAT_like"/>
    <property type="match status" value="1"/>
</dbReference>
<dbReference type="SUPFAM" id="SSF53383">
    <property type="entry name" value="PLP-dependent transferases"/>
    <property type="match status" value="1"/>
</dbReference>
<dbReference type="STRING" id="872970.SAMN04488134_10160"/>
<keyword evidence="12" id="KW-1185">Reference proteome</keyword>
<dbReference type="InterPro" id="IPR001917">
    <property type="entry name" value="Aminotrans_II_pyridoxalP_BS"/>
</dbReference>
<evidence type="ECO:0000256" key="4">
    <source>
        <dbReference type="ARBA" id="ARBA00022576"/>
    </source>
</evidence>
<evidence type="ECO:0000256" key="7">
    <source>
        <dbReference type="ARBA" id="ARBA00023102"/>
    </source>
</evidence>
<dbReference type="InterPro" id="IPR005861">
    <property type="entry name" value="HisP_aminotrans"/>
</dbReference>
<evidence type="ECO:0000256" key="8">
    <source>
        <dbReference type="ARBA" id="ARBA00047481"/>
    </source>
</evidence>
<dbReference type="OrthoDB" id="9813612at2"/>
<dbReference type="AlphaFoldDB" id="A0A1H8GHN2"/>
<dbReference type="InterPro" id="IPR015422">
    <property type="entry name" value="PyrdxlP-dep_Trfase_small"/>
</dbReference>
<evidence type="ECO:0000256" key="5">
    <source>
        <dbReference type="ARBA" id="ARBA00022679"/>
    </source>
</evidence>
<protein>
    <recommendedName>
        <fullName evidence="9">Histidinol-phosphate aminotransferase</fullName>
        <ecNumber evidence="9">2.6.1.9</ecNumber>
    </recommendedName>
    <alternativeName>
        <fullName evidence="9">Imidazole acetol-phosphate transaminase</fullName>
    </alternativeName>
</protein>
<dbReference type="NCBIfam" id="TIGR01141">
    <property type="entry name" value="hisC"/>
    <property type="match status" value="1"/>
</dbReference>
<dbReference type="InterPro" id="IPR015424">
    <property type="entry name" value="PyrdxlP-dep_Trfase"/>
</dbReference>
<dbReference type="GO" id="GO:0030170">
    <property type="term" value="F:pyridoxal phosphate binding"/>
    <property type="evidence" value="ECO:0007669"/>
    <property type="project" value="InterPro"/>
</dbReference>
<comment type="subunit">
    <text evidence="3 9">Homodimer.</text>
</comment>
<evidence type="ECO:0000313" key="11">
    <source>
        <dbReference type="EMBL" id="SEN42997.1"/>
    </source>
</evidence>
<feature type="modified residue" description="N6-(pyridoxal phosphate)lysine" evidence="9">
    <location>
        <position position="222"/>
    </location>
</feature>
<name>A0A1H8GHN2_9BACI</name>
<evidence type="ECO:0000256" key="6">
    <source>
        <dbReference type="ARBA" id="ARBA00022898"/>
    </source>
</evidence>
<dbReference type="InterPro" id="IPR004839">
    <property type="entry name" value="Aminotransferase_I/II_large"/>
</dbReference>
<evidence type="ECO:0000256" key="2">
    <source>
        <dbReference type="ARBA" id="ARBA00005011"/>
    </source>
</evidence>
<evidence type="ECO:0000313" key="12">
    <source>
        <dbReference type="Proteomes" id="UP000199300"/>
    </source>
</evidence>
<comment type="pathway">
    <text evidence="2 9">Amino-acid biosynthesis; L-histidine biosynthesis; L-histidine from 5-phospho-alpha-D-ribose 1-diphosphate: step 7/9.</text>
</comment>